<dbReference type="EMBL" id="FOXX01000004">
    <property type="protein sequence ID" value="SFQ53675.1"/>
    <property type="molecule type" value="Genomic_DNA"/>
</dbReference>
<dbReference type="SUPFAM" id="SSF51430">
    <property type="entry name" value="NAD(P)-linked oxidoreductase"/>
    <property type="match status" value="1"/>
</dbReference>
<dbReference type="InterPro" id="IPR036812">
    <property type="entry name" value="NAD(P)_OxRdtase_dom_sf"/>
</dbReference>
<evidence type="ECO:0000256" key="2">
    <source>
        <dbReference type="ARBA" id="ARBA00023002"/>
    </source>
</evidence>
<dbReference type="Proteomes" id="UP000182762">
    <property type="component" value="Unassembled WGS sequence"/>
</dbReference>
<comment type="caution">
    <text evidence="3">The sequence shown here is derived from an EMBL/GenBank/DDBJ whole genome shotgun (WGS) entry which is preliminary data.</text>
</comment>
<keyword evidence="1" id="KW-0521">NADP</keyword>
<dbReference type="InterPro" id="IPR020471">
    <property type="entry name" value="AKR"/>
</dbReference>
<dbReference type="Gene3D" id="3.20.20.100">
    <property type="entry name" value="NADP-dependent oxidoreductase domain"/>
    <property type="match status" value="1"/>
</dbReference>
<dbReference type="PANTHER" id="PTHR43827">
    <property type="entry name" value="2,5-DIKETO-D-GLUCONIC ACID REDUCTASE"/>
    <property type="match status" value="1"/>
</dbReference>
<evidence type="ECO:0000256" key="1">
    <source>
        <dbReference type="ARBA" id="ARBA00022857"/>
    </source>
</evidence>
<proteinExistence type="predicted"/>
<dbReference type="GeneID" id="93710548"/>
<evidence type="ECO:0000313" key="4">
    <source>
        <dbReference type="Proteomes" id="UP000182762"/>
    </source>
</evidence>
<dbReference type="RefSeq" id="WP_192800098.1">
    <property type="nucleotide sequence ID" value="NZ_FOXX01000004.1"/>
</dbReference>
<sequence>MKKIVLNNGVEMPMLGFGVFQVSNNEQCEQAVLEALNTGYRLLDTAVNKGETFK</sequence>
<accession>A0A1I5ZBA5</accession>
<dbReference type="PANTHER" id="PTHR43827:SF3">
    <property type="entry name" value="NADP-DEPENDENT OXIDOREDUCTASE DOMAIN-CONTAINING PROTEIN"/>
    <property type="match status" value="1"/>
</dbReference>
<keyword evidence="4" id="KW-1185">Reference proteome</keyword>
<gene>
    <name evidence="3" type="ORF">SAMN02745910_01862</name>
</gene>
<evidence type="ECO:0000313" key="3">
    <source>
        <dbReference type="EMBL" id="SFQ53675.1"/>
    </source>
</evidence>
<protein>
    <recommendedName>
        <fullName evidence="5">Aldo/keto reductase family protein</fullName>
    </recommendedName>
</protein>
<name>A0A1I5ZBA5_9BACI</name>
<reference evidence="3 4" key="1">
    <citation type="submission" date="2016-10" db="EMBL/GenBank/DDBJ databases">
        <authorList>
            <person name="Varghese N."/>
            <person name="Submissions S."/>
        </authorList>
    </citation>
    <scope>NUCLEOTIDE SEQUENCE [LARGE SCALE GENOMIC DNA]</scope>
    <source>
        <strain evidence="3 4">DSM 13796</strain>
    </source>
</reference>
<organism evidence="3 4">
    <name type="scientific">Priestia endophytica DSM 13796</name>
    <dbReference type="NCBI Taxonomy" id="1121089"/>
    <lineage>
        <taxon>Bacteria</taxon>
        <taxon>Bacillati</taxon>
        <taxon>Bacillota</taxon>
        <taxon>Bacilli</taxon>
        <taxon>Bacillales</taxon>
        <taxon>Bacillaceae</taxon>
        <taxon>Priestia</taxon>
    </lineage>
</organism>
<keyword evidence="2" id="KW-0560">Oxidoreductase</keyword>
<evidence type="ECO:0008006" key="5">
    <source>
        <dbReference type="Google" id="ProtNLM"/>
    </source>
</evidence>